<dbReference type="SUPFAM" id="SSF53756">
    <property type="entry name" value="UDP-Glycosyltransferase/glycogen phosphorylase"/>
    <property type="match status" value="1"/>
</dbReference>
<comment type="caution">
    <text evidence="7">The sequence shown here is derived from an EMBL/GenBank/DDBJ whole genome shotgun (WGS) entry which is preliminary data.</text>
</comment>
<evidence type="ECO:0000313" key="7">
    <source>
        <dbReference type="EMBL" id="MFA9478197.1"/>
    </source>
</evidence>
<dbReference type="Pfam" id="PF04101">
    <property type="entry name" value="Glyco_tran_28_C"/>
    <property type="match status" value="1"/>
</dbReference>
<dbReference type="RefSeq" id="WP_425345123.1">
    <property type="nucleotide sequence ID" value="NZ_JBGUBD010000004.1"/>
</dbReference>
<dbReference type="Gene3D" id="3.40.50.2000">
    <property type="entry name" value="Glycogen Phosphorylase B"/>
    <property type="match status" value="1"/>
</dbReference>
<dbReference type="PANTHER" id="PTHR12867">
    <property type="entry name" value="GLYCOSYL TRANSFERASE-RELATED"/>
    <property type="match status" value="1"/>
</dbReference>
<evidence type="ECO:0000256" key="3">
    <source>
        <dbReference type="ARBA" id="ARBA00022676"/>
    </source>
</evidence>
<comment type="similarity">
    <text evidence="2">Belongs to the glycosyltransferase 28 family.</text>
</comment>
<dbReference type="PANTHER" id="PTHR12867:SF6">
    <property type="entry name" value="N-ACETYLGLUCOSAMINYLDIPHOSPHODOLICHOL N-ACETYLGLUCOSAMINYLTRANSFERASE"/>
    <property type="match status" value="1"/>
</dbReference>
<keyword evidence="8" id="KW-1185">Reference proteome</keyword>
<keyword evidence="5" id="KW-0256">Endoplasmic reticulum</keyword>
<dbReference type="EMBL" id="JBGUBD010000004">
    <property type="protein sequence ID" value="MFA9478197.1"/>
    <property type="molecule type" value="Genomic_DNA"/>
</dbReference>
<feature type="domain" description="Glycosyl transferase family 28 C-terminal" evidence="6">
    <location>
        <begin position="1"/>
        <end position="125"/>
    </location>
</feature>
<evidence type="ECO:0000256" key="1">
    <source>
        <dbReference type="ARBA" id="ARBA00004240"/>
    </source>
</evidence>
<keyword evidence="3" id="KW-0328">Glycosyltransferase</keyword>
<keyword evidence="4" id="KW-0808">Transferase</keyword>
<dbReference type="Proteomes" id="UP001575105">
    <property type="component" value="Unassembled WGS sequence"/>
</dbReference>
<protein>
    <submittedName>
        <fullName evidence="7">Glycosyltransferase</fullName>
    </submittedName>
</protein>
<evidence type="ECO:0000259" key="6">
    <source>
        <dbReference type="Pfam" id="PF04101"/>
    </source>
</evidence>
<evidence type="ECO:0000256" key="5">
    <source>
        <dbReference type="ARBA" id="ARBA00022824"/>
    </source>
</evidence>
<accession>A0ABV4U5R6</accession>
<reference evidence="7 8" key="1">
    <citation type="submission" date="2024-08" db="EMBL/GenBank/DDBJ databases">
        <title>Whole-genome sequencing of halo(alkali)philic microorganisms from hypersaline lakes.</title>
        <authorList>
            <person name="Sorokin D.Y."/>
            <person name="Merkel A.Y."/>
            <person name="Messina E."/>
            <person name="Yakimov M."/>
        </authorList>
    </citation>
    <scope>NUCLEOTIDE SEQUENCE [LARGE SCALE GENOMIC DNA]</scope>
    <source>
        <strain evidence="7 8">AB-hyl4</strain>
    </source>
</reference>
<dbReference type="InterPro" id="IPR007235">
    <property type="entry name" value="Glyco_trans_28_C"/>
</dbReference>
<evidence type="ECO:0000313" key="8">
    <source>
        <dbReference type="Proteomes" id="UP001575105"/>
    </source>
</evidence>
<evidence type="ECO:0000256" key="4">
    <source>
        <dbReference type="ARBA" id="ARBA00022679"/>
    </source>
</evidence>
<proteinExistence type="inferred from homology"/>
<gene>
    <name evidence="7" type="ORF">ACERK3_07795</name>
</gene>
<sequence>MIFVTVGTQLPFDRLVEAVDQWAAERQRDDVLAQVGESAYPAKAIRTVASLPPAEFQATFASASLVVAHAGLGTILSAMELGKPILVMPRRAAMNEHRNDHQLATAERFADRQGVTIAKDESEIAAHLDAVESLEAGERVEATASPMLINAIRTFIAGNQPGPEPTAAVPVR</sequence>
<comment type="subcellular location">
    <subcellularLocation>
        <location evidence="1">Endoplasmic reticulum</location>
    </subcellularLocation>
</comment>
<dbReference type="InterPro" id="IPR039042">
    <property type="entry name" value="Alg13-like"/>
</dbReference>
<evidence type="ECO:0000256" key="2">
    <source>
        <dbReference type="ARBA" id="ARBA00006962"/>
    </source>
</evidence>
<organism evidence="7 8">
    <name type="scientific">Natronomicrosphaera hydrolytica</name>
    <dbReference type="NCBI Taxonomy" id="3242702"/>
    <lineage>
        <taxon>Bacteria</taxon>
        <taxon>Pseudomonadati</taxon>
        <taxon>Planctomycetota</taxon>
        <taxon>Phycisphaerae</taxon>
        <taxon>Phycisphaerales</taxon>
        <taxon>Phycisphaeraceae</taxon>
        <taxon>Natronomicrosphaera</taxon>
    </lineage>
</organism>
<name>A0ABV4U5R6_9BACT</name>